<feature type="transmembrane region" description="Helical" evidence="9">
    <location>
        <begin position="113"/>
        <end position="134"/>
    </location>
</feature>
<sequence>MTSTFASGGPWPWARRFLLAVLAGNMLIDALEVSVVVVALPSIGTSLGLSPWDAQWVTTGFAVGFGALLLPGRWLAPRLGRRRMYLGAMALFACASVAGGLTDDPRLLMATRVVKGACAALTAPTGLAIISTAYPEGPARSRALSVYSFFGAIGFTTGLLLSAALVPLSWRLTFAATAPVAAVLLVLAAGAVPRDQPGAPGTSPKTRPRPTGALLRSAVGAAALNGSYLGLLLLAAYQLQLLGGLAPWQTALAFLPACVPLAVSALSGGRVVERFGPPRLIALGAAAPLLGLVLYVRAGIPTPYATALLPTLALFGAGFVLAFVALNAQAGSGVPAADRAGATALYQTAVQLGAVVVPATVALLLTRGPLHDPAHPGADAADYRPAVLLLVAVSAGGLLAALRGLAAARPRPHDPVHHSRDPRDPRKAVAP</sequence>
<feature type="transmembrane region" description="Helical" evidence="9">
    <location>
        <begin position="54"/>
        <end position="72"/>
    </location>
</feature>
<evidence type="ECO:0000256" key="9">
    <source>
        <dbReference type="SAM" id="Phobius"/>
    </source>
</evidence>
<proteinExistence type="predicted"/>
<feature type="transmembrane region" description="Helical" evidence="9">
    <location>
        <begin position="17"/>
        <end position="42"/>
    </location>
</feature>
<feature type="transmembrane region" description="Helical" evidence="9">
    <location>
        <begin position="248"/>
        <end position="268"/>
    </location>
</feature>
<keyword evidence="3" id="KW-1003">Cell membrane</keyword>
<keyword evidence="4 9" id="KW-0812">Transmembrane</keyword>
<feature type="transmembrane region" description="Helical" evidence="9">
    <location>
        <begin position="146"/>
        <end position="166"/>
    </location>
</feature>
<dbReference type="InterPro" id="IPR020846">
    <property type="entry name" value="MFS_dom"/>
</dbReference>
<dbReference type="PANTHER" id="PTHR42718">
    <property type="entry name" value="MAJOR FACILITATOR SUPERFAMILY MULTIDRUG TRANSPORTER MFSC"/>
    <property type="match status" value="1"/>
</dbReference>
<evidence type="ECO:0000313" key="11">
    <source>
        <dbReference type="EMBL" id="MPY45316.1"/>
    </source>
</evidence>
<feature type="transmembrane region" description="Helical" evidence="9">
    <location>
        <begin position="386"/>
        <end position="406"/>
    </location>
</feature>
<feature type="transmembrane region" description="Helical" evidence="9">
    <location>
        <begin position="280"/>
        <end position="298"/>
    </location>
</feature>
<evidence type="ECO:0000256" key="1">
    <source>
        <dbReference type="ARBA" id="ARBA00004651"/>
    </source>
</evidence>
<dbReference type="OrthoDB" id="7375466at2"/>
<dbReference type="SUPFAM" id="SSF103473">
    <property type="entry name" value="MFS general substrate transporter"/>
    <property type="match status" value="1"/>
</dbReference>
<keyword evidence="7" id="KW-0046">Antibiotic resistance</keyword>
<name>A0A5N8WEM0_9ACTN</name>
<organism evidence="11 12">
    <name type="scientific">Streptomyces phyllanthi</name>
    <dbReference type="NCBI Taxonomy" id="1803180"/>
    <lineage>
        <taxon>Bacteria</taxon>
        <taxon>Bacillati</taxon>
        <taxon>Actinomycetota</taxon>
        <taxon>Actinomycetes</taxon>
        <taxon>Kitasatosporales</taxon>
        <taxon>Streptomycetaceae</taxon>
        <taxon>Streptomyces</taxon>
    </lineage>
</organism>
<keyword evidence="5 9" id="KW-1133">Transmembrane helix</keyword>
<keyword evidence="2" id="KW-0813">Transport</keyword>
<protein>
    <submittedName>
        <fullName evidence="11">MFS transporter</fullName>
    </submittedName>
</protein>
<dbReference type="EMBL" id="VJZE01000436">
    <property type="protein sequence ID" value="MPY45316.1"/>
    <property type="molecule type" value="Genomic_DNA"/>
</dbReference>
<dbReference type="GO" id="GO:0046677">
    <property type="term" value="P:response to antibiotic"/>
    <property type="evidence" value="ECO:0007669"/>
    <property type="project" value="UniProtKB-KW"/>
</dbReference>
<feature type="region of interest" description="Disordered" evidence="8">
    <location>
        <begin position="409"/>
        <end position="431"/>
    </location>
</feature>
<evidence type="ECO:0000256" key="7">
    <source>
        <dbReference type="ARBA" id="ARBA00023251"/>
    </source>
</evidence>
<evidence type="ECO:0000256" key="4">
    <source>
        <dbReference type="ARBA" id="ARBA00022692"/>
    </source>
</evidence>
<evidence type="ECO:0000256" key="5">
    <source>
        <dbReference type="ARBA" id="ARBA00022989"/>
    </source>
</evidence>
<evidence type="ECO:0000256" key="3">
    <source>
        <dbReference type="ARBA" id="ARBA00022475"/>
    </source>
</evidence>
<feature type="domain" description="Major facilitator superfamily (MFS) profile" evidence="10">
    <location>
        <begin position="18"/>
        <end position="409"/>
    </location>
</feature>
<dbReference type="Pfam" id="PF07690">
    <property type="entry name" value="MFS_1"/>
    <property type="match status" value="1"/>
</dbReference>
<comment type="caution">
    <text evidence="11">The sequence shown here is derived from an EMBL/GenBank/DDBJ whole genome shotgun (WGS) entry which is preliminary data.</text>
</comment>
<feature type="transmembrane region" description="Helical" evidence="9">
    <location>
        <begin position="304"/>
        <end position="324"/>
    </location>
</feature>
<dbReference type="RefSeq" id="WP_152790227.1">
    <property type="nucleotide sequence ID" value="NZ_BAABEQ010000004.1"/>
</dbReference>
<keyword evidence="6 9" id="KW-0472">Membrane</keyword>
<dbReference type="GO" id="GO:0022857">
    <property type="term" value="F:transmembrane transporter activity"/>
    <property type="evidence" value="ECO:0007669"/>
    <property type="project" value="InterPro"/>
</dbReference>
<comment type="subcellular location">
    <subcellularLocation>
        <location evidence="1">Cell membrane</location>
        <topology evidence="1">Multi-pass membrane protein</topology>
    </subcellularLocation>
</comment>
<keyword evidence="12" id="KW-1185">Reference proteome</keyword>
<dbReference type="GO" id="GO:0005886">
    <property type="term" value="C:plasma membrane"/>
    <property type="evidence" value="ECO:0007669"/>
    <property type="project" value="UniProtKB-SubCell"/>
</dbReference>
<accession>A0A5N8WEM0</accession>
<gene>
    <name evidence="11" type="ORF">FNH04_37070</name>
</gene>
<evidence type="ECO:0000256" key="8">
    <source>
        <dbReference type="SAM" id="MobiDB-lite"/>
    </source>
</evidence>
<feature type="transmembrane region" description="Helical" evidence="9">
    <location>
        <begin position="84"/>
        <end position="101"/>
    </location>
</feature>
<dbReference type="Gene3D" id="1.20.1250.20">
    <property type="entry name" value="MFS general substrate transporter like domains"/>
    <property type="match status" value="1"/>
</dbReference>
<feature type="transmembrane region" description="Helical" evidence="9">
    <location>
        <begin position="172"/>
        <end position="192"/>
    </location>
</feature>
<evidence type="ECO:0000256" key="2">
    <source>
        <dbReference type="ARBA" id="ARBA00022448"/>
    </source>
</evidence>
<evidence type="ECO:0000259" key="10">
    <source>
        <dbReference type="PROSITE" id="PS50850"/>
    </source>
</evidence>
<dbReference type="InterPro" id="IPR011701">
    <property type="entry name" value="MFS"/>
</dbReference>
<dbReference type="InterPro" id="IPR036259">
    <property type="entry name" value="MFS_trans_sf"/>
</dbReference>
<feature type="transmembrane region" description="Helical" evidence="9">
    <location>
        <begin position="344"/>
        <end position="366"/>
    </location>
</feature>
<feature type="compositionally biased region" description="Basic and acidic residues" evidence="8">
    <location>
        <begin position="411"/>
        <end position="431"/>
    </location>
</feature>
<dbReference type="AlphaFoldDB" id="A0A5N8WEM0"/>
<reference evidence="11 12" key="1">
    <citation type="submission" date="2019-07" db="EMBL/GenBank/DDBJ databases">
        <title>New species of Amycolatopsis and Streptomyces.</title>
        <authorList>
            <person name="Duangmal K."/>
            <person name="Teo W.F.A."/>
            <person name="Lipun K."/>
        </authorList>
    </citation>
    <scope>NUCLEOTIDE SEQUENCE [LARGE SCALE GENOMIC DNA]</scope>
    <source>
        <strain evidence="11 12">TISTR 2346</strain>
    </source>
</reference>
<dbReference type="CDD" id="cd17321">
    <property type="entry name" value="MFS_MMR_MDR_like"/>
    <property type="match status" value="1"/>
</dbReference>
<dbReference type="Proteomes" id="UP000326979">
    <property type="component" value="Unassembled WGS sequence"/>
</dbReference>
<evidence type="ECO:0000313" key="12">
    <source>
        <dbReference type="Proteomes" id="UP000326979"/>
    </source>
</evidence>
<dbReference type="PANTHER" id="PTHR42718:SF46">
    <property type="entry name" value="BLR6921 PROTEIN"/>
    <property type="match status" value="1"/>
</dbReference>
<evidence type="ECO:0000256" key="6">
    <source>
        <dbReference type="ARBA" id="ARBA00023136"/>
    </source>
</evidence>
<dbReference type="PROSITE" id="PS50850">
    <property type="entry name" value="MFS"/>
    <property type="match status" value="1"/>
</dbReference>
<feature type="transmembrane region" description="Helical" evidence="9">
    <location>
        <begin position="213"/>
        <end position="236"/>
    </location>
</feature>